<dbReference type="EMBL" id="CM007386">
    <property type="protein sequence ID" value="ONK65797.1"/>
    <property type="molecule type" value="Genomic_DNA"/>
</dbReference>
<reference evidence="4" key="1">
    <citation type="journal article" date="2017" name="Nat. Commun.">
        <title>The asparagus genome sheds light on the origin and evolution of a young Y chromosome.</title>
        <authorList>
            <person name="Harkess A."/>
            <person name="Zhou J."/>
            <person name="Xu C."/>
            <person name="Bowers J.E."/>
            <person name="Van der Hulst R."/>
            <person name="Ayyampalayam S."/>
            <person name="Mercati F."/>
            <person name="Riccardi P."/>
            <person name="McKain M.R."/>
            <person name="Kakrana A."/>
            <person name="Tang H."/>
            <person name="Ray J."/>
            <person name="Groenendijk J."/>
            <person name="Arikit S."/>
            <person name="Mathioni S.M."/>
            <person name="Nakano M."/>
            <person name="Shan H."/>
            <person name="Telgmann-Rauber A."/>
            <person name="Kanno A."/>
            <person name="Yue Z."/>
            <person name="Chen H."/>
            <person name="Li W."/>
            <person name="Chen Y."/>
            <person name="Xu X."/>
            <person name="Zhang Y."/>
            <person name="Luo S."/>
            <person name="Chen H."/>
            <person name="Gao J."/>
            <person name="Mao Z."/>
            <person name="Pires J.C."/>
            <person name="Luo M."/>
            <person name="Kudrna D."/>
            <person name="Wing R.A."/>
            <person name="Meyers B.C."/>
            <person name="Yi K."/>
            <person name="Kong H."/>
            <person name="Lavrijsen P."/>
            <person name="Sunseri F."/>
            <person name="Falavigna A."/>
            <person name="Ye Y."/>
            <person name="Leebens-Mack J.H."/>
            <person name="Chen G."/>
        </authorList>
    </citation>
    <scope>NUCLEOTIDE SEQUENCE [LARGE SCALE GENOMIC DNA]</scope>
    <source>
        <strain evidence="4">cv. DH0086</strain>
    </source>
</reference>
<protein>
    <recommendedName>
        <fullName evidence="2">C2H2-type domain-containing protein</fullName>
    </recommendedName>
</protein>
<evidence type="ECO:0000256" key="1">
    <source>
        <dbReference type="SAM" id="MobiDB-lite"/>
    </source>
</evidence>
<organism evidence="3 4">
    <name type="scientific">Asparagus officinalis</name>
    <name type="common">Garden asparagus</name>
    <dbReference type="NCBI Taxonomy" id="4686"/>
    <lineage>
        <taxon>Eukaryota</taxon>
        <taxon>Viridiplantae</taxon>
        <taxon>Streptophyta</taxon>
        <taxon>Embryophyta</taxon>
        <taxon>Tracheophyta</taxon>
        <taxon>Spermatophyta</taxon>
        <taxon>Magnoliopsida</taxon>
        <taxon>Liliopsida</taxon>
        <taxon>Asparagales</taxon>
        <taxon>Asparagaceae</taxon>
        <taxon>Asparagoideae</taxon>
        <taxon>Asparagus</taxon>
    </lineage>
</organism>
<evidence type="ECO:0000313" key="3">
    <source>
        <dbReference type="EMBL" id="ONK65797.1"/>
    </source>
</evidence>
<evidence type="ECO:0000313" key="4">
    <source>
        <dbReference type="Proteomes" id="UP000243459"/>
    </source>
</evidence>
<dbReference type="Proteomes" id="UP000243459">
    <property type="component" value="Chromosome 6"/>
</dbReference>
<dbReference type="PROSITE" id="PS00028">
    <property type="entry name" value="ZINC_FINGER_C2H2_1"/>
    <property type="match status" value="1"/>
</dbReference>
<dbReference type="AlphaFoldDB" id="A0A5P1EKS1"/>
<proteinExistence type="predicted"/>
<feature type="compositionally biased region" description="Acidic residues" evidence="1">
    <location>
        <begin position="269"/>
        <end position="281"/>
    </location>
</feature>
<name>A0A5P1EKS1_ASPOF</name>
<evidence type="ECO:0000259" key="2">
    <source>
        <dbReference type="PROSITE" id="PS00028"/>
    </source>
</evidence>
<keyword evidence="4" id="KW-1185">Reference proteome</keyword>
<dbReference type="InterPro" id="IPR013087">
    <property type="entry name" value="Znf_C2H2_type"/>
</dbReference>
<accession>A0A5P1EKS1</accession>
<dbReference type="Gramene" id="ONK65797">
    <property type="protein sequence ID" value="ONK65797"/>
    <property type="gene ID" value="A4U43_C06F1070"/>
</dbReference>
<sequence>MRRLKLPHQSHISSFFFSYNFPPLCSIMEAPPSSGAGSSAADPLRRRTPFFCARCDRYLANLQGYNRHQNVHARIDRDNEARREIVMSSVQGPVQPTQVRYSSIPQRHFQPRPRYVPYHTQSMNGLVPRGQSIDGYVPRGESLNGLVPRSQSMNGLVPRGQSMNGLVPRAGSIDNVNRSLSGTSNQRTIFVSNVINFIVGPDSYGTSVHVVGGNLIPYNPNLAMMQNVPVNNHGNMNMMISPSAGGISGRDIRRATAIEGSSEVHSGEESENQELDLDLHL</sequence>
<feature type="domain" description="C2H2-type" evidence="2">
    <location>
        <begin position="52"/>
        <end position="72"/>
    </location>
</feature>
<gene>
    <name evidence="3" type="ORF">A4U43_C06F1070</name>
</gene>
<feature type="region of interest" description="Disordered" evidence="1">
    <location>
        <begin position="259"/>
        <end position="281"/>
    </location>
</feature>